<dbReference type="Proteomes" id="UP000502179">
    <property type="component" value="Chromosome"/>
</dbReference>
<dbReference type="EMBL" id="CP048877">
    <property type="protein sequence ID" value="QIJ72593.1"/>
    <property type="molecule type" value="Genomic_DNA"/>
</dbReference>
<sequence length="430" mass="49956">MGQIVVYLFFIVVGVYALFRPWIGVCAAYLMVVLTPQSIWPWNFYGIRPFFYIAVPTFIGFIFLLFRGKIDFSFWKTKISFFLALTWLFIILSYFFGPYVNREHFIFDPQVIFKQVNKTFFFYFLAVLLIDNPKKLKVLSFVMVLSTIYMIYWANDQYLSRSYFGRLHGPIPPTGGGIYKDENAFAMLFVTGLPFIYYFGFLVKKTFLRLLFWLVIPLGWHAVFLTGSRGGLLGLGTTIFTASLRSTHKFIGFLLIPALIVAYVWQGGSVLKERAKTIKSYEEETSAQSRLYAWSIAIKMIRDHPFTGVGFSSFMEAFADYSDRRPMVAHNTFFQLMSESGVFAGLSFIMLFFFLFKDLFNNKLLIYKDNSPDIFFLCYLNESLFVSFFGFLICSLFLSLEKFEILFFLFVLANNHIKISRDLLDSISVT</sequence>
<evidence type="ECO:0000313" key="7">
    <source>
        <dbReference type="Proteomes" id="UP000502179"/>
    </source>
</evidence>
<dbReference type="KEGG" id="tav:G4V39_10045"/>
<keyword evidence="3" id="KW-1133">Transmembrane helix</keyword>
<evidence type="ECO:0000256" key="3">
    <source>
        <dbReference type="ARBA" id="ARBA00022989"/>
    </source>
</evidence>
<dbReference type="AlphaFoldDB" id="A0A6G7PYW3"/>
<dbReference type="InterPro" id="IPR007016">
    <property type="entry name" value="O-antigen_ligase-rel_domated"/>
</dbReference>
<dbReference type="RefSeq" id="WP_166032809.1">
    <property type="nucleotide sequence ID" value="NZ_CP048877.1"/>
</dbReference>
<dbReference type="GO" id="GO:0016020">
    <property type="term" value="C:membrane"/>
    <property type="evidence" value="ECO:0007669"/>
    <property type="project" value="UniProtKB-SubCell"/>
</dbReference>
<evidence type="ECO:0000256" key="2">
    <source>
        <dbReference type="ARBA" id="ARBA00022692"/>
    </source>
</evidence>
<evidence type="ECO:0000256" key="1">
    <source>
        <dbReference type="ARBA" id="ARBA00004141"/>
    </source>
</evidence>
<keyword evidence="2" id="KW-0812">Transmembrane</keyword>
<evidence type="ECO:0000313" key="6">
    <source>
        <dbReference type="EMBL" id="QIJ72593.1"/>
    </source>
</evidence>
<dbReference type="InterPro" id="IPR051533">
    <property type="entry name" value="WaaL-like"/>
</dbReference>
<name>A0A6G7PYW3_9BACT</name>
<proteinExistence type="predicted"/>
<dbReference type="PANTHER" id="PTHR37422:SF13">
    <property type="entry name" value="LIPOPOLYSACCHARIDE BIOSYNTHESIS PROTEIN PA4999-RELATED"/>
    <property type="match status" value="1"/>
</dbReference>
<organism evidence="6 7">
    <name type="scientific">Thermosulfuriphilus ammonigenes</name>
    <dbReference type="NCBI Taxonomy" id="1936021"/>
    <lineage>
        <taxon>Bacteria</taxon>
        <taxon>Pseudomonadati</taxon>
        <taxon>Thermodesulfobacteriota</taxon>
        <taxon>Thermodesulfobacteria</taxon>
        <taxon>Thermodesulfobacteriales</taxon>
        <taxon>Thermodesulfobacteriaceae</taxon>
        <taxon>Thermosulfuriphilus</taxon>
    </lineage>
</organism>
<gene>
    <name evidence="6" type="ORF">G4V39_10045</name>
</gene>
<dbReference type="Pfam" id="PF04932">
    <property type="entry name" value="Wzy_C"/>
    <property type="match status" value="1"/>
</dbReference>
<dbReference type="PANTHER" id="PTHR37422">
    <property type="entry name" value="TEICHURONIC ACID BIOSYNTHESIS PROTEIN TUAE"/>
    <property type="match status" value="1"/>
</dbReference>
<feature type="domain" description="O-antigen ligase-related" evidence="5">
    <location>
        <begin position="220"/>
        <end position="349"/>
    </location>
</feature>
<accession>A0A6G7PYW3</accession>
<protein>
    <recommendedName>
        <fullName evidence="5">O-antigen ligase-related domain-containing protein</fullName>
    </recommendedName>
</protein>
<reference evidence="6 7" key="1">
    <citation type="submission" date="2020-02" db="EMBL/GenBank/DDBJ databases">
        <title>Genome analysis of Thermosulfuriphilus ammonigenes ST65T, an anaerobic thermophilic chemolithoautotrophic bacterium isolated from a deep-sea hydrothermal vent.</title>
        <authorList>
            <person name="Slobodkina G."/>
            <person name="Allioux M."/>
            <person name="Merkel A."/>
            <person name="Alain K."/>
            <person name="Jebbar M."/>
            <person name="Slobodkin A."/>
        </authorList>
    </citation>
    <scope>NUCLEOTIDE SEQUENCE [LARGE SCALE GENOMIC DNA]</scope>
    <source>
        <strain evidence="6 7">ST65</strain>
    </source>
</reference>
<keyword evidence="7" id="KW-1185">Reference proteome</keyword>
<comment type="subcellular location">
    <subcellularLocation>
        <location evidence="1">Membrane</location>
        <topology evidence="1">Multi-pass membrane protein</topology>
    </subcellularLocation>
</comment>
<evidence type="ECO:0000256" key="4">
    <source>
        <dbReference type="ARBA" id="ARBA00023136"/>
    </source>
</evidence>
<keyword evidence="4" id="KW-0472">Membrane</keyword>
<evidence type="ECO:0000259" key="5">
    <source>
        <dbReference type="Pfam" id="PF04932"/>
    </source>
</evidence>